<protein>
    <recommendedName>
        <fullName evidence="6">Outer membrane protein beta-barrel domain-containing protein</fullName>
    </recommendedName>
</protein>
<dbReference type="EMBL" id="JABFTQ010000019">
    <property type="protein sequence ID" value="MCE8049149.1"/>
    <property type="molecule type" value="Genomic_DNA"/>
</dbReference>
<evidence type="ECO:0000313" key="5">
    <source>
        <dbReference type="Proteomes" id="UP001320178"/>
    </source>
</evidence>
<organism evidence="3 5">
    <name type="scientific">Billgrantia desiderata</name>
    <dbReference type="NCBI Taxonomy" id="52021"/>
    <lineage>
        <taxon>Bacteria</taxon>
        <taxon>Pseudomonadati</taxon>
        <taxon>Pseudomonadota</taxon>
        <taxon>Gammaproteobacteria</taxon>
        <taxon>Oceanospirillales</taxon>
        <taxon>Halomonadaceae</taxon>
        <taxon>Billgrantia</taxon>
    </lineage>
</organism>
<reference evidence="3" key="1">
    <citation type="submission" date="2020-05" db="EMBL/GenBank/DDBJ databases">
        <authorList>
            <person name="Wang L."/>
            <person name="Shao Z."/>
        </authorList>
    </citation>
    <scope>NUCLEOTIDE SEQUENCE</scope>
    <source>
        <strain evidence="2">MCCC 1A05748</strain>
        <strain evidence="3">MCCC 1A05776</strain>
    </source>
</reference>
<dbReference type="Proteomes" id="UP001320154">
    <property type="component" value="Unassembled WGS sequence"/>
</dbReference>
<dbReference type="Gene3D" id="2.40.160.170">
    <property type="match status" value="1"/>
</dbReference>
<evidence type="ECO:0000313" key="2">
    <source>
        <dbReference type="EMBL" id="MCE8049149.1"/>
    </source>
</evidence>
<evidence type="ECO:0008006" key="6">
    <source>
        <dbReference type="Google" id="ProtNLM"/>
    </source>
</evidence>
<proteinExistence type="predicted"/>
<accession>A0AAW4YVV8</accession>
<keyword evidence="4" id="KW-1185">Reference proteome</keyword>
<evidence type="ECO:0000313" key="4">
    <source>
        <dbReference type="Proteomes" id="UP001320154"/>
    </source>
</evidence>
<dbReference type="AlphaFoldDB" id="A0AAW4YVV8"/>
<dbReference type="Proteomes" id="UP001320178">
    <property type="component" value="Unassembled WGS sequence"/>
</dbReference>
<feature type="signal peptide" evidence="1">
    <location>
        <begin position="1"/>
        <end position="21"/>
    </location>
</feature>
<sequence>MNKRVIAATCLAALCSSGAFADDNTAGSGAFVYSKLGTFGLGAGVGYAIDRQLAVRLGINGESEFKDDRTLEGVEYELKRKQRNAVEALVDWYPLAGSGFRVSGGLLFANPETRLEGKRDNRGGYTINGTRYSAAEVGDLTGKVEHNRVAPYLGLGWESSPAWQPGWRFISDLGVAYYGSRNPSLEASRGSGNSDLRADLRAERERLSLRRQDEFGLGMSIGVAYTF</sequence>
<feature type="chain" id="PRO_5043666460" description="Outer membrane protein beta-barrel domain-containing protein" evidence="1">
    <location>
        <begin position="22"/>
        <end position="227"/>
    </location>
</feature>
<dbReference type="EMBL" id="JABFTS010000006">
    <property type="protein sequence ID" value="MCE8052549.1"/>
    <property type="molecule type" value="Genomic_DNA"/>
</dbReference>
<reference evidence="3 4" key="2">
    <citation type="journal article" date="2021" name="Front. Microbiol.">
        <title>Aerobic Denitrification and Heterotrophic Sulfur Oxidation in the Genus Halomonas Revealed by Six Novel Species Characterizations and Genome-Based Analysis.</title>
        <authorList>
            <person name="Wang L."/>
            <person name="Shao Z."/>
        </authorList>
    </citation>
    <scope>NUCLEOTIDE SEQUENCE</scope>
    <source>
        <strain evidence="2 4">MCCC 1A05748</strain>
        <strain evidence="3">MCCC 1A05776</strain>
    </source>
</reference>
<comment type="caution">
    <text evidence="3">The sequence shown here is derived from an EMBL/GenBank/DDBJ whole genome shotgun (WGS) entry which is preliminary data.</text>
</comment>
<gene>
    <name evidence="2" type="ORF">HOP60_20770</name>
    <name evidence="3" type="ORF">HOP61_14725</name>
</gene>
<keyword evidence="1" id="KW-0732">Signal</keyword>
<evidence type="ECO:0000256" key="1">
    <source>
        <dbReference type="SAM" id="SignalP"/>
    </source>
</evidence>
<evidence type="ECO:0000313" key="3">
    <source>
        <dbReference type="EMBL" id="MCE8052549.1"/>
    </source>
</evidence>
<dbReference type="RefSeq" id="WP_234239909.1">
    <property type="nucleotide sequence ID" value="NZ_JABFTQ010000019.1"/>
</dbReference>
<name>A0AAW4YVV8_9GAMM</name>